<reference evidence="2" key="1">
    <citation type="submission" date="2022-10" db="EMBL/GenBank/DDBJ databases">
        <title>Puccinia triticina Genome sequencing and assembly.</title>
        <authorList>
            <person name="Li C."/>
        </authorList>
    </citation>
    <scope>NUCLEOTIDE SEQUENCE</scope>
    <source>
        <strain evidence="2">Pt15</strain>
    </source>
</reference>
<evidence type="ECO:0000313" key="3">
    <source>
        <dbReference type="Proteomes" id="UP001164743"/>
    </source>
</evidence>
<evidence type="ECO:0000256" key="1">
    <source>
        <dbReference type="SAM" id="MobiDB-lite"/>
    </source>
</evidence>
<gene>
    <name evidence="2" type="ORF">PtA15_16A11</name>
</gene>
<dbReference type="RefSeq" id="XP_053027661.1">
    <property type="nucleotide sequence ID" value="XM_053163778.1"/>
</dbReference>
<accession>A0ABY7D3C8</accession>
<organism evidence="2 3">
    <name type="scientific">Puccinia triticina</name>
    <dbReference type="NCBI Taxonomy" id="208348"/>
    <lineage>
        <taxon>Eukaryota</taxon>
        <taxon>Fungi</taxon>
        <taxon>Dikarya</taxon>
        <taxon>Basidiomycota</taxon>
        <taxon>Pucciniomycotina</taxon>
        <taxon>Pucciniomycetes</taxon>
        <taxon>Pucciniales</taxon>
        <taxon>Pucciniaceae</taxon>
        <taxon>Puccinia</taxon>
    </lineage>
</organism>
<proteinExistence type="predicted"/>
<dbReference type="Proteomes" id="UP001164743">
    <property type="component" value="Chromosome 16A"/>
</dbReference>
<protein>
    <submittedName>
        <fullName evidence="2">Uncharacterized protein</fullName>
    </submittedName>
</protein>
<dbReference type="EMBL" id="CP110436">
    <property type="protein sequence ID" value="WAQ92106.1"/>
    <property type="molecule type" value="Genomic_DNA"/>
</dbReference>
<dbReference type="GeneID" id="77804662"/>
<feature type="compositionally biased region" description="Basic and acidic residues" evidence="1">
    <location>
        <begin position="175"/>
        <end position="187"/>
    </location>
</feature>
<name>A0ABY7D3C8_9BASI</name>
<sequence>MVAMTKIPRRNHELLSTRDHQTVYRIIETCQLTMPAPVSTFSPFTPFTPASSTASGGGYFDRPAAGNMGISSPLGRRPDMRNSGVGSSTLMRMSRVSGTSDSLRTPAENGWKMASRMRDEAWSAWEQQLGNLSISQTNRITLSSDTLMIPRATSRVRHTSDESHLNKPRAPVNDGIKRVTVNDDTKTSSKPSRFPSELLLPQMAPGPFRSISSNGTARPPKLGIKRRSFDPSFFPNHAHFHEAENVRVN</sequence>
<keyword evidence="3" id="KW-1185">Reference proteome</keyword>
<evidence type="ECO:0000313" key="2">
    <source>
        <dbReference type="EMBL" id="WAQ92106.1"/>
    </source>
</evidence>
<feature type="region of interest" description="Disordered" evidence="1">
    <location>
        <begin position="155"/>
        <end position="224"/>
    </location>
</feature>